<evidence type="ECO:0000313" key="2">
    <source>
        <dbReference type="Proteomes" id="UP000184171"/>
    </source>
</evidence>
<dbReference type="STRING" id="1122189.SAMN02745165_02669"/>
<accession>A0A1M6KCX4</accession>
<organism evidence="1 2">
    <name type="scientific">Malonomonas rubra DSM 5091</name>
    <dbReference type="NCBI Taxonomy" id="1122189"/>
    <lineage>
        <taxon>Bacteria</taxon>
        <taxon>Pseudomonadati</taxon>
        <taxon>Thermodesulfobacteriota</taxon>
        <taxon>Desulfuromonadia</taxon>
        <taxon>Desulfuromonadales</taxon>
        <taxon>Geopsychrobacteraceae</taxon>
        <taxon>Malonomonas</taxon>
    </lineage>
</organism>
<gene>
    <name evidence="1" type="ORF">SAMN02745165_02669</name>
</gene>
<reference evidence="1 2" key="1">
    <citation type="submission" date="2016-11" db="EMBL/GenBank/DDBJ databases">
        <authorList>
            <person name="Jaros S."/>
            <person name="Januszkiewicz K."/>
            <person name="Wedrychowicz H."/>
        </authorList>
    </citation>
    <scope>NUCLEOTIDE SEQUENCE [LARGE SCALE GENOMIC DNA]</scope>
    <source>
        <strain evidence="1 2">DSM 5091</strain>
    </source>
</reference>
<keyword evidence="2" id="KW-1185">Reference proteome</keyword>
<dbReference type="NCBIfam" id="TIGR04256">
    <property type="entry name" value="GxxExxY"/>
    <property type="match status" value="1"/>
</dbReference>
<evidence type="ECO:0000313" key="1">
    <source>
        <dbReference type="EMBL" id="SHJ56762.1"/>
    </source>
</evidence>
<dbReference type="Proteomes" id="UP000184171">
    <property type="component" value="Unassembled WGS sequence"/>
</dbReference>
<dbReference type="InterPro" id="IPR026350">
    <property type="entry name" value="GxxExxY"/>
</dbReference>
<dbReference type="Pfam" id="PF13366">
    <property type="entry name" value="PDDEXK_3"/>
    <property type="match status" value="1"/>
</dbReference>
<sequence>MGIDDITYRINGAIYEVNRVLGHGFLEKVYEKALLHELRECGLKAESQVPIPVSYKGFSVGDYFADIVVEGKVLLELKSVKVLDKSHEAQLLNYLKATNIPIGLLINFTFPKAVIKRFVS</sequence>
<dbReference type="RefSeq" id="WP_208610174.1">
    <property type="nucleotide sequence ID" value="NZ_FQZT01000010.1"/>
</dbReference>
<dbReference type="EMBL" id="FQZT01000010">
    <property type="protein sequence ID" value="SHJ56762.1"/>
    <property type="molecule type" value="Genomic_DNA"/>
</dbReference>
<dbReference type="AlphaFoldDB" id="A0A1M6KCX4"/>
<name>A0A1M6KCX4_MALRU</name>
<protein>
    <submittedName>
        <fullName evidence="1">GxxExxY protein</fullName>
    </submittedName>
</protein>
<proteinExistence type="predicted"/>